<comment type="caution">
    <text evidence="1">The sequence shown here is derived from an EMBL/GenBank/DDBJ whole genome shotgun (WGS) entry which is preliminary data.</text>
</comment>
<protein>
    <submittedName>
        <fullName evidence="1">Endonuclease/exonuclease/phosphatase</fullName>
    </submittedName>
</protein>
<evidence type="ECO:0000313" key="2">
    <source>
        <dbReference type="Proteomes" id="UP000004980"/>
    </source>
</evidence>
<keyword evidence="1" id="KW-0255">Endonuclease</keyword>
<accession>A0ABN0FV82</accession>
<gene>
    <name evidence="1" type="ORF">WQE_02502</name>
</gene>
<dbReference type="Gene3D" id="3.60.10.10">
    <property type="entry name" value="Endonuclease/exonuclease/phosphatase"/>
    <property type="match status" value="1"/>
</dbReference>
<dbReference type="InterPro" id="IPR036691">
    <property type="entry name" value="Endo/exonu/phosph_ase_sf"/>
</dbReference>
<sequence>MNGNAILGRWPICAARSLDLSFGTRAARGALDIDVETDGPGSALRVVATHLGFAH</sequence>
<reference evidence="1 2" key="1">
    <citation type="journal article" date="2012" name="J. Bacteriol.">
        <title>Draft Genome Sequence of the Soil Bacterium Burkholderia terrae Strain BS001, Which Interacts with Fungal Surface Structures.</title>
        <authorList>
            <person name="Nazir R."/>
            <person name="Hansen M.A."/>
            <person name="Sorensen S."/>
            <person name="van Elsas J.D."/>
        </authorList>
    </citation>
    <scope>NUCLEOTIDE SEQUENCE [LARGE SCALE GENOMIC DNA]</scope>
    <source>
        <strain evidence="1 2">BS001</strain>
    </source>
</reference>
<keyword evidence="1" id="KW-0378">Hydrolase</keyword>
<dbReference type="Proteomes" id="UP000004980">
    <property type="component" value="Unassembled WGS sequence"/>
</dbReference>
<keyword evidence="2" id="KW-1185">Reference proteome</keyword>
<dbReference type="EMBL" id="AKAU01000015">
    <property type="protein sequence ID" value="EIN02728.1"/>
    <property type="molecule type" value="Genomic_DNA"/>
</dbReference>
<name>A0ABN0FV82_9BURK</name>
<dbReference type="GO" id="GO:0004519">
    <property type="term" value="F:endonuclease activity"/>
    <property type="evidence" value="ECO:0007669"/>
    <property type="project" value="UniProtKB-KW"/>
</dbReference>
<organism evidence="1 2">
    <name type="scientific">Paraburkholderia hospita</name>
    <dbReference type="NCBI Taxonomy" id="169430"/>
    <lineage>
        <taxon>Bacteria</taxon>
        <taxon>Pseudomonadati</taxon>
        <taxon>Pseudomonadota</taxon>
        <taxon>Betaproteobacteria</taxon>
        <taxon>Burkholderiales</taxon>
        <taxon>Burkholderiaceae</taxon>
        <taxon>Paraburkholderia</taxon>
    </lineage>
</organism>
<dbReference type="SUPFAM" id="SSF56219">
    <property type="entry name" value="DNase I-like"/>
    <property type="match status" value="1"/>
</dbReference>
<proteinExistence type="predicted"/>
<keyword evidence="1" id="KW-0540">Nuclease</keyword>
<evidence type="ECO:0000313" key="1">
    <source>
        <dbReference type="EMBL" id="EIN02728.1"/>
    </source>
</evidence>